<feature type="domain" description="P-type ATPase A" evidence="24">
    <location>
        <begin position="1283"/>
        <end position="1423"/>
    </location>
</feature>
<feature type="binding site" evidence="20">
    <location>
        <position position="1884"/>
    </location>
    <ligand>
        <name>ATP</name>
        <dbReference type="ChEBI" id="CHEBI:30616"/>
    </ligand>
</feature>
<evidence type="ECO:0000256" key="18">
    <source>
        <dbReference type="ARBA" id="ARBA00034036"/>
    </source>
</evidence>
<feature type="binding site" evidence="20">
    <location>
        <position position="1795"/>
    </location>
    <ligand>
        <name>ATP</name>
        <dbReference type="ChEBI" id="CHEBI:30616"/>
    </ligand>
</feature>
<evidence type="ECO:0000259" key="24">
    <source>
        <dbReference type="Pfam" id="PF00122"/>
    </source>
</evidence>
<feature type="binding site" evidence="20">
    <location>
        <position position="1535"/>
    </location>
    <ligand>
        <name>ATP</name>
        <dbReference type="ChEBI" id="CHEBI:30616"/>
    </ligand>
</feature>
<feature type="transmembrane region" description="Helical" evidence="23">
    <location>
        <begin position="1966"/>
        <end position="1988"/>
    </location>
</feature>
<dbReference type="InterPro" id="IPR008250">
    <property type="entry name" value="ATPase_P-typ_transduc_dom_A_sf"/>
</dbReference>
<dbReference type="FunFam" id="3.50.50.80:FF:000002">
    <property type="entry name" value="SUMO-activating enzyme subunit 2"/>
    <property type="match status" value="1"/>
</dbReference>
<dbReference type="SFLD" id="SFLDS00003">
    <property type="entry name" value="Haloacid_Dehalogenase"/>
    <property type="match status" value="1"/>
</dbReference>
<feature type="transmembrane region" description="Helical" evidence="23">
    <location>
        <begin position="740"/>
        <end position="758"/>
    </location>
</feature>
<dbReference type="PRINTS" id="PR01130">
    <property type="entry name" value="DERENTRNSPRT"/>
</dbReference>
<dbReference type="InterPro" id="IPR002259">
    <property type="entry name" value="Eqnu_transpt"/>
</dbReference>
<feature type="transmembrane region" description="Helical" evidence="23">
    <location>
        <begin position="2044"/>
        <end position="2064"/>
    </location>
</feature>
<dbReference type="InterPro" id="IPR036412">
    <property type="entry name" value="HAD-like_sf"/>
</dbReference>
<feature type="binding site" evidence="21">
    <location>
        <position position="1533"/>
    </location>
    <ligand>
        <name>Mg(2+)</name>
        <dbReference type="ChEBI" id="CHEBI:18420"/>
    </ligand>
</feature>
<evidence type="ECO:0000256" key="10">
    <source>
        <dbReference type="ARBA" id="ARBA00022741"/>
    </source>
</evidence>
<dbReference type="Pfam" id="PF13246">
    <property type="entry name" value="Cation_ATPase"/>
    <property type="match status" value="1"/>
</dbReference>
<gene>
    <name evidence="29" type="ORF">WR25_11439</name>
</gene>
<dbReference type="InterPro" id="IPR028077">
    <property type="entry name" value="UAE_UbL_dom"/>
</dbReference>
<dbReference type="InterPro" id="IPR023318">
    <property type="entry name" value="Ub_act_enz_dom_a_sf"/>
</dbReference>
<evidence type="ECO:0000256" key="17">
    <source>
        <dbReference type="ARBA" id="ARBA00023136"/>
    </source>
</evidence>
<dbReference type="GO" id="GO:0140326">
    <property type="term" value="F:ATPase-coupled intramembrane lipid transporter activity"/>
    <property type="evidence" value="ECO:0007669"/>
    <property type="project" value="UniProtKB-EC"/>
</dbReference>
<dbReference type="GO" id="GO:0016887">
    <property type="term" value="F:ATP hydrolysis activity"/>
    <property type="evidence" value="ECO:0007669"/>
    <property type="project" value="InterPro"/>
</dbReference>
<dbReference type="Gene3D" id="3.50.50.80">
    <property type="entry name" value="Ubiquitin-activating enzyme E1, inactive adenylation domain, subdomain 1"/>
    <property type="match status" value="1"/>
</dbReference>
<dbReference type="FunFam" id="3.40.50.1000:FF:000009">
    <property type="entry name" value="Phospholipid-transporting ATPase"/>
    <property type="match status" value="1"/>
</dbReference>
<comment type="catalytic activity">
    <reaction evidence="18">
        <text>ATP + H2O + phospholipidSide 1 = ADP + phosphate + phospholipidSide 2.</text>
        <dbReference type="EC" id="7.6.2.1"/>
    </reaction>
</comment>
<evidence type="ECO:0000256" key="5">
    <source>
        <dbReference type="ARBA" id="ARBA00008109"/>
    </source>
</evidence>
<dbReference type="InterPro" id="IPR042449">
    <property type="entry name" value="Ub-E1_IAD_1"/>
</dbReference>
<feature type="binding site" evidence="20">
    <location>
        <position position="1534"/>
    </location>
    <ligand>
        <name>ATP</name>
        <dbReference type="ChEBI" id="CHEBI:30616"/>
    </ligand>
</feature>
<dbReference type="Gene3D" id="2.70.150.10">
    <property type="entry name" value="Calcium-transporting ATPase, cytoplasmic transduction domain A"/>
    <property type="match status" value="1"/>
</dbReference>
<protein>
    <recommendedName>
        <fullName evidence="6">P-type phospholipid transporter</fullName>
        <ecNumber evidence="6">7.6.2.1</ecNumber>
    </recommendedName>
</protein>
<keyword evidence="11" id="KW-0833">Ubl conjugation pathway</keyword>
<evidence type="ECO:0000256" key="7">
    <source>
        <dbReference type="ARBA" id="ARBA00022448"/>
    </source>
</evidence>
<evidence type="ECO:0000259" key="26">
    <source>
        <dbReference type="Pfam" id="PF14732"/>
    </source>
</evidence>
<dbReference type="SUPFAM" id="SSF81660">
    <property type="entry name" value="Metal cation-transporting ATPase, ATP-binding domain N"/>
    <property type="match status" value="1"/>
</dbReference>
<dbReference type="InterPro" id="IPR023298">
    <property type="entry name" value="ATPase_P-typ_TM_dom_sf"/>
</dbReference>
<feature type="transmembrane region" description="Helical" evidence="23">
    <location>
        <begin position="797"/>
        <end position="817"/>
    </location>
</feature>
<dbReference type="Pfam" id="PF00899">
    <property type="entry name" value="ThiF"/>
    <property type="match status" value="1"/>
</dbReference>
<feature type="transmembrane region" description="Helical" evidence="23">
    <location>
        <begin position="1994"/>
        <end position="2014"/>
    </location>
</feature>
<dbReference type="InterPro" id="IPR032631">
    <property type="entry name" value="P-type_ATPase_N"/>
</dbReference>
<evidence type="ECO:0000256" key="11">
    <source>
        <dbReference type="ARBA" id="ARBA00022786"/>
    </source>
</evidence>
<dbReference type="GO" id="GO:0005524">
    <property type="term" value="F:ATP binding"/>
    <property type="evidence" value="ECO:0007669"/>
    <property type="project" value="UniProtKB-KW"/>
</dbReference>
<dbReference type="SUPFAM" id="SSF81653">
    <property type="entry name" value="Calcium ATPase, transduction domain A"/>
    <property type="match status" value="1"/>
</dbReference>
<feature type="binding site" evidence="20">
    <location>
        <position position="1615"/>
    </location>
    <ligand>
        <name>ATP</name>
        <dbReference type="ChEBI" id="CHEBI:30616"/>
    </ligand>
</feature>
<feature type="domain" description="THIF-type NAD/FAD binding fold" evidence="25">
    <location>
        <begin position="8"/>
        <end position="433"/>
    </location>
</feature>
<feature type="binding site" evidence="21">
    <location>
        <position position="1905"/>
    </location>
    <ligand>
        <name>Mg(2+)</name>
        <dbReference type="ChEBI" id="CHEBI:18420"/>
    </ligand>
</feature>
<dbReference type="InterPro" id="IPR044492">
    <property type="entry name" value="P_typ_ATPase_HD_dom"/>
</dbReference>
<evidence type="ECO:0000256" key="6">
    <source>
        <dbReference type="ARBA" id="ARBA00012189"/>
    </source>
</evidence>
<feature type="binding site" evidence="20">
    <location>
        <position position="1685"/>
    </location>
    <ligand>
        <name>ATP</name>
        <dbReference type="ChEBI" id="CHEBI:30616"/>
    </ligand>
</feature>
<dbReference type="UniPathway" id="UPA00886"/>
<feature type="domain" description="Ubiquitin/SUMO-activating enzyme ubiquitin-like" evidence="26">
    <location>
        <begin position="476"/>
        <end position="562"/>
    </location>
</feature>
<dbReference type="SUPFAM" id="SSF56784">
    <property type="entry name" value="HAD-like"/>
    <property type="match status" value="1"/>
</dbReference>
<keyword evidence="7" id="KW-0813">Transport</keyword>
<dbReference type="PROSITE" id="PS51257">
    <property type="entry name" value="PROKAR_LIPOPROTEIN"/>
    <property type="match status" value="1"/>
</dbReference>
<feature type="compositionally biased region" description="Polar residues" evidence="22">
    <location>
        <begin position="579"/>
        <end position="590"/>
    </location>
</feature>
<keyword evidence="13 21" id="KW-0460">Magnesium</keyword>
<dbReference type="Pfam" id="PF16209">
    <property type="entry name" value="PhoLip_ATPase_N"/>
    <property type="match status" value="1"/>
</dbReference>
<evidence type="ECO:0000256" key="3">
    <source>
        <dbReference type="ARBA" id="ARBA00004718"/>
    </source>
</evidence>
<dbReference type="EC" id="7.6.2.1" evidence="6"/>
<evidence type="ECO:0000256" key="4">
    <source>
        <dbReference type="ARBA" id="ARBA00007965"/>
    </source>
</evidence>
<dbReference type="PROSITE" id="PS00154">
    <property type="entry name" value="ATPASE_E1_E2"/>
    <property type="match status" value="1"/>
</dbReference>
<keyword evidence="15 23" id="KW-1133">Transmembrane helix</keyword>
<dbReference type="GO" id="GO:0005337">
    <property type="term" value="F:nucleoside transmembrane transporter activity"/>
    <property type="evidence" value="ECO:0007669"/>
    <property type="project" value="InterPro"/>
</dbReference>
<dbReference type="PANTHER" id="PTHR24092:SF5">
    <property type="entry name" value="PHOSPHOLIPID-TRANSPORTING ATPASE"/>
    <property type="match status" value="1"/>
</dbReference>
<dbReference type="InterPro" id="IPR018303">
    <property type="entry name" value="ATPase_P-typ_P_site"/>
</dbReference>
<evidence type="ECO:0000313" key="30">
    <source>
        <dbReference type="Proteomes" id="UP000218231"/>
    </source>
</evidence>
<accession>A0A2A2K7E2</accession>
<dbReference type="GO" id="GO:0005802">
    <property type="term" value="C:trans-Golgi network"/>
    <property type="evidence" value="ECO:0007669"/>
    <property type="project" value="TreeGrafter"/>
</dbReference>
<evidence type="ECO:0000256" key="20">
    <source>
        <dbReference type="PIRSR" id="PIRSR606539-2"/>
    </source>
</evidence>
<evidence type="ECO:0000256" key="2">
    <source>
        <dbReference type="ARBA" id="ARBA00004127"/>
    </source>
</evidence>
<dbReference type="EMBL" id="LIAE01009453">
    <property type="protein sequence ID" value="PAV69729.1"/>
    <property type="molecule type" value="Genomic_DNA"/>
</dbReference>
<dbReference type="InterPro" id="IPR023299">
    <property type="entry name" value="ATPase_P-typ_cyto_dom_N"/>
</dbReference>
<name>A0A2A2K7E2_9BILA</name>
<evidence type="ECO:0000256" key="22">
    <source>
        <dbReference type="SAM" id="MobiDB-lite"/>
    </source>
</evidence>
<evidence type="ECO:0000313" key="29">
    <source>
        <dbReference type="EMBL" id="PAV69729.1"/>
    </source>
</evidence>
<dbReference type="SUPFAM" id="SSF103473">
    <property type="entry name" value="MFS general substrate transporter"/>
    <property type="match status" value="1"/>
</dbReference>
<dbReference type="InterPro" id="IPR006539">
    <property type="entry name" value="P-type_ATPase_IV"/>
</dbReference>
<dbReference type="GO" id="GO:0016925">
    <property type="term" value="P:protein sumoylation"/>
    <property type="evidence" value="ECO:0007669"/>
    <property type="project" value="UniProtKB-UniPathway"/>
</dbReference>
<evidence type="ECO:0000256" key="19">
    <source>
        <dbReference type="PIRSR" id="PIRSR606539-1"/>
    </source>
</evidence>
<evidence type="ECO:0000256" key="15">
    <source>
        <dbReference type="ARBA" id="ARBA00022989"/>
    </source>
</evidence>
<keyword evidence="16" id="KW-0445">Lipid transport</keyword>
<feature type="transmembrane region" description="Helical" evidence="23">
    <location>
        <begin position="1011"/>
        <end position="1030"/>
    </location>
</feature>
<feature type="binding site" evidence="20">
    <location>
        <position position="1878"/>
    </location>
    <ligand>
        <name>ATP</name>
        <dbReference type="ChEBI" id="CHEBI:30616"/>
    </ligand>
</feature>
<keyword evidence="17 23" id="KW-0472">Membrane</keyword>
<dbReference type="InterPro" id="IPR001757">
    <property type="entry name" value="P_typ_ATPase"/>
</dbReference>
<feature type="transmembrane region" description="Helical" evidence="23">
    <location>
        <begin position="770"/>
        <end position="790"/>
    </location>
</feature>
<dbReference type="OrthoDB" id="377733at2759"/>
<evidence type="ECO:0000259" key="27">
    <source>
        <dbReference type="Pfam" id="PF16209"/>
    </source>
</evidence>
<evidence type="ECO:0000256" key="1">
    <source>
        <dbReference type="ARBA" id="ARBA00001946"/>
    </source>
</evidence>
<dbReference type="Pfam" id="PF00702">
    <property type="entry name" value="Hydrolase"/>
    <property type="match status" value="1"/>
</dbReference>
<proteinExistence type="inferred from homology"/>
<comment type="similarity">
    <text evidence="5">Belongs to the cation transport ATPase (P-type) (TC 3.A.3) family. Type IV subfamily.</text>
</comment>
<feature type="transmembrane region" description="Helical" evidence="23">
    <location>
        <begin position="1081"/>
        <end position="1106"/>
    </location>
</feature>
<comment type="caution">
    <text evidence="29">The sequence shown here is derived from an EMBL/GenBank/DDBJ whole genome shotgun (WGS) entry which is preliminary data.</text>
</comment>
<feature type="transmembrane region" description="Helical" evidence="23">
    <location>
        <begin position="1244"/>
        <end position="1263"/>
    </location>
</feature>
<dbReference type="InterPro" id="IPR036259">
    <property type="entry name" value="MFS_trans_sf"/>
</dbReference>
<dbReference type="InterPro" id="IPR059000">
    <property type="entry name" value="ATPase_P-type_domA"/>
</dbReference>
<dbReference type="Gene3D" id="3.40.1110.10">
    <property type="entry name" value="Calcium-transporting ATPase, cytoplasmic domain N"/>
    <property type="match status" value="1"/>
</dbReference>
<feature type="binding site" evidence="20">
    <location>
        <position position="1909"/>
    </location>
    <ligand>
        <name>ATP</name>
        <dbReference type="ChEBI" id="CHEBI:30616"/>
    </ligand>
</feature>
<dbReference type="GO" id="GO:0045332">
    <property type="term" value="P:phospholipid translocation"/>
    <property type="evidence" value="ECO:0007669"/>
    <property type="project" value="TreeGrafter"/>
</dbReference>
<dbReference type="GO" id="GO:0005768">
    <property type="term" value="C:endosome"/>
    <property type="evidence" value="ECO:0007669"/>
    <property type="project" value="TreeGrafter"/>
</dbReference>
<feature type="transmembrane region" description="Helical" evidence="23">
    <location>
        <begin position="980"/>
        <end position="999"/>
    </location>
</feature>
<evidence type="ECO:0000256" key="12">
    <source>
        <dbReference type="ARBA" id="ARBA00022840"/>
    </source>
</evidence>
<dbReference type="Gene3D" id="3.10.290.20">
    <property type="entry name" value="Ubiquitin-like 2 activating enzyme e1b. Chain: B, domain 3"/>
    <property type="match status" value="1"/>
</dbReference>
<comment type="pathway">
    <text evidence="3">Protein modification; protein sumoylation.</text>
</comment>
<feature type="binding site" evidence="21">
    <location>
        <position position="1535"/>
    </location>
    <ligand>
        <name>Mg(2+)</name>
        <dbReference type="ChEBI" id="CHEBI:18420"/>
    </ligand>
</feature>
<dbReference type="SUPFAM" id="SSF69572">
    <property type="entry name" value="Activating enzymes of the ubiquitin-like proteins"/>
    <property type="match status" value="1"/>
</dbReference>
<feature type="transmembrane region" description="Helical" evidence="23">
    <location>
        <begin position="837"/>
        <end position="856"/>
    </location>
</feature>
<dbReference type="STRING" id="2018661.A0A2A2K7E2"/>
<dbReference type="InterPro" id="IPR035985">
    <property type="entry name" value="Ubiquitin-activating_enz"/>
</dbReference>
<dbReference type="InterPro" id="IPR000594">
    <property type="entry name" value="ThiF_NAD_FAD-bd"/>
</dbReference>
<dbReference type="Gene3D" id="1.10.10.520">
    <property type="entry name" value="Ubiquitin activating enzymes (Uba3). Chain: B, domain 2"/>
    <property type="match status" value="1"/>
</dbReference>
<feature type="domain" description="P-type ATPase C-terminal" evidence="28">
    <location>
        <begin position="1932"/>
        <end position="2112"/>
    </location>
</feature>
<feature type="binding site" evidence="21">
    <location>
        <position position="1909"/>
    </location>
    <ligand>
        <name>Mg(2+)</name>
        <dbReference type="ChEBI" id="CHEBI:18420"/>
    </ligand>
</feature>
<feature type="transmembrane region" description="Helical" evidence="23">
    <location>
        <begin position="1445"/>
        <end position="1464"/>
    </location>
</feature>
<feature type="transmembrane region" description="Helical" evidence="23">
    <location>
        <begin position="1037"/>
        <end position="1061"/>
    </location>
</feature>
<evidence type="ECO:0000256" key="8">
    <source>
        <dbReference type="ARBA" id="ARBA00022692"/>
    </source>
</evidence>
<evidence type="ECO:0000259" key="28">
    <source>
        <dbReference type="Pfam" id="PF16212"/>
    </source>
</evidence>
<feature type="region of interest" description="Disordered" evidence="22">
    <location>
        <begin position="227"/>
        <end position="263"/>
    </location>
</feature>
<dbReference type="GO" id="GO:0008641">
    <property type="term" value="F:ubiquitin-like modifier activating enzyme activity"/>
    <property type="evidence" value="ECO:0007669"/>
    <property type="project" value="InterPro"/>
</dbReference>
<dbReference type="NCBIfam" id="TIGR01494">
    <property type="entry name" value="ATPase_P-type"/>
    <property type="match status" value="2"/>
</dbReference>
<dbReference type="GO" id="GO:0005886">
    <property type="term" value="C:plasma membrane"/>
    <property type="evidence" value="ECO:0007669"/>
    <property type="project" value="TreeGrafter"/>
</dbReference>
<feature type="binding site" evidence="20">
    <location>
        <position position="1533"/>
    </location>
    <ligand>
        <name>ATP</name>
        <dbReference type="ChEBI" id="CHEBI:30616"/>
    </ligand>
</feature>
<dbReference type="InterPro" id="IPR023214">
    <property type="entry name" value="HAD_sf"/>
</dbReference>
<feature type="active site" description="4-aspartylphosphate intermediate" evidence="19">
    <location>
        <position position="1533"/>
    </location>
</feature>
<feature type="transmembrane region" description="Helical" evidence="23">
    <location>
        <begin position="868"/>
        <end position="887"/>
    </location>
</feature>
<keyword evidence="10 20" id="KW-0547">Nucleotide-binding</keyword>
<dbReference type="GO" id="GO:0000287">
    <property type="term" value="F:magnesium ion binding"/>
    <property type="evidence" value="ECO:0007669"/>
    <property type="project" value="InterPro"/>
</dbReference>
<dbReference type="InterPro" id="IPR032630">
    <property type="entry name" value="P_typ_ATPase_c"/>
</dbReference>
<dbReference type="SUPFAM" id="SSF81665">
    <property type="entry name" value="Calcium ATPase, transmembrane domain M"/>
    <property type="match status" value="1"/>
</dbReference>
<dbReference type="CDD" id="cd07541">
    <property type="entry name" value="P-type_ATPase_APLT_Neo1-like"/>
    <property type="match status" value="1"/>
</dbReference>
<keyword evidence="14" id="KW-1278">Translocase</keyword>
<feature type="transmembrane region" description="Helical" evidence="23">
    <location>
        <begin position="2070"/>
        <end position="2093"/>
    </location>
</feature>
<dbReference type="Gene3D" id="3.40.50.1000">
    <property type="entry name" value="HAD superfamily/HAD-like"/>
    <property type="match status" value="1"/>
</dbReference>
<organism evidence="29 30">
    <name type="scientific">Diploscapter pachys</name>
    <dbReference type="NCBI Taxonomy" id="2018661"/>
    <lineage>
        <taxon>Eukaryota</taxon>
        <taxon>Metazoa</taxon>
        <taxon>Ecdysozoa</taxon>
        <taxon>Nematoda</taxon>
        <taxon>Chromadorea</taxon>
        <taxon>Rhabditida</taxon>
        <taxon>Rhabditina</taxon>
        <taxon>Rhabditomorpha</taxon>
        <taxon>Rhabditoidea</taxon>
        <taxon>Rhabditidae</taxon>
        <taxon>Diploscapter</taxon>
    </lineage>
</organism>
<keyword evidence="30" id="KW-1185">Reference proteome</keyword>
<feature type="transmembrane region" description="Helical" evidence="23">
    <location>
        <begin position="946"/>
        <end position="968"/>
    </location>
</feature>
<feature type="binding site" evidence="20">
    <location>
        <position position="1661"/>
    </location>
    <ligand>
        <name>ATP</name>
        <dbReference type="ChEBI" id="CHEBI:30616"/>
    </ligand>
</feature>
<comment type="subcellular location">
    <subcellularLocation>
        <location evidence="2">Endomembrane system</location>
        <topology evidence="2">Multi-pass membrane protein</topology>
    </subcellularLocation>
</comment>
<keyword evidence="9 21" id="KW-0479">Metal-binding</keyword>
<feature type="transmembrane region" description="Helical" evidence="23">
    <location>
        <begin position="1470"/>
        <end position="1489"/>
    </location>
</feature>
<feature type="compositionally biased region" description="Basic and acidic residues" evidence="22">
    <location>
        <begin position="249"/>
        <end position="263"/>
    </location>
</feature>
<keyword evidence="8 23" id="KW-0812">Transmembrane</keyword>
<dbReference type="PANTHER" id="PTHR24092">
    <property type="entry name" value="PROBABLE PHOSPHOLIPID-TRANSPORTING ATPASE"/>
    <property type="match status" value="1"/>
</dbReference>
<dbReference type="Pfam" id="PF14732">
    <property type="entry name" value="UAE_UbL"/>
    <property type="match status" value="1"/>
</dbReference>
<dbReference type="SFLD" id="SFLDG00002">
    <property type="entry name" value="C1.7:_P-type_atpase_like"/>
    <property type="match status" value="1"/>
</dbReference>
<dbReference type="FunFam" id="3.40.1110.10:FF:000117">
    <property type="entry name" value="Phospholipid-transporting ATPase"/>
    <property type="match status" value="1"/>
</dbReference>
<evidence type="ECO:0000259" key="25">
    <source>
        <dbReference type="Pfam" id="PF00899"/>
    </source>
</evidence>
<feature type="binding site" evidence="20">
    <location>
        <position position="1714"/>
    </location>
    <ligand>
        <name>ATP</name>
        <dbReference type="ChEBI" id="CHEBI:30616"/>
    </ligand>
</feature>
<feature type="domain" description="P-type ATPase N-terminal" evidence="27">
    <location>
        <begin position="1193"/>
        <end position="1247"/>
    </location>
</feature>
<dbReference type="GO" id="GO:0006890">
    <property type="term" value="P:retrograde vesicle-mediated transport, Golgi to endoplasmic reticulum"/>
    <property type="evidence" value="ECO:0007669"/>
    <property type="project" value="TreeGrafter"/>
</dbReference>
<comment type="similarity">
    <text evidence="4">Belongs to the SLC29A/ENT transporter (TC 2.A.57) family.</text>
</comment>
<comment type="cofactor">
    <cofactor evidence="1 21">
        <name>Mg(2+)</name>
        <dbReference type="ChEBI" id="CHEBI:18420"/>
    </cofactor>
</comment>
<dbReference type="SFLD" id="SFLDF00027">
    <property type="entry name" value="p-type_atpase"/>
    <property type="match status" value="1"/>
</dbReference>
<feature type="binding site" evidence="20">
    <location>
        <position position="1796"/>
    </location>
    <ligand>
        <name>ATP</name>
        <dbReference type="ChEBI" id="CHEBI:30616"/>
    </ligand>
</feature>
<feature type="region of interest" description="Disordered" evidence="22">
    <location>
        <begin position="572"/>
        <end position="597"/>
    </location>
</feature>
<dbReference type="NCBIfam" id="TIGR01652">
    <property type="entry name" value="ATPase-Plipid"/>
    <property type="match status" value="1"/>
</dbReference>
<evidence type="ECO:0000256" key="21">
    <source>
        <dbReference type="PIRSR" id="PIRSR606539-3"/>
    </source>
</evidence>
<evidence type="ECO:0000256" key="13">
    <source>
        <dbReference type="ARBA" id="ARBA00022842"/>
    </source>
</evidence>
<feature type="binding site" evidence="20">
    <location>
        <position position="1908"/>
    </location>
    <ligand>
        <name>ATP</name>
        <dbReference type="ChEBI" id="CHEBI:30616"/>
    </ligand>
</feature>
<evidence type="ECO:0000256" key="16">
    <source>
        <dbReference type="ARBA" id="ARBA00023055"/>
    </source>
</evidence>
<keyword evidence="12 20" id="KW-0067">ATP-binding</keyword>
<dbReference type="GO" id="GO:0006897">
    <property type="term" value="P:endocytosis"/>
    <property type="evidence" value="ECO:0007669"/>
    <property type="project" value="TreeGrafter"/>
</dbReference>
<reference evidence="29 30" key="1">
    <citation type="journal article" date="2017" name="Curr. Biol.">
        <title>Genome architecture and evolution of a unichromosomal asexual nematode.</title>
        <authorList>
            <person name="Fradin H."/>
            <person name="Zegar C."/>
            <person name="Gutwein M."/>
            <person name="Lucas J."/>
            <person name="Kovtun M."/>
            <person name="Corcoran D."/>
            <person name="Baugh L.R."/>
            <person name="Kiontke K."/>
            <person name="Gunsalus K."/>
            <person name="Fitch D.H."/>
            <person name="Piano F."/>
        </authorList>
    </citation>
    <scope>NUCLEOTIDE SEQUENCE [LARGE SCALE GENOMIC DNA]</scope>
    <source>
        <strain evidence="29">PF1309</strain>
    </source>
</reference>
<feature type="binding site" evidence="20">
    <location>
        <position position="1797"/>
    </location>
    <ligand>
        <name>ATP</name>
        <dbReference type="ChEBI" id="CHEBI:30616"/>
    </ligand>
</feature>
<feature type="transmembrane region" description="Helical" evidence="23">
    <location>
        <begin position="663"/>
        <end position="683"/>
    </location>
</feature>
<dbReference type="Proteomes" id="UP000218231">
    <property type="component" value="Unassembled WGS sequence"/>
</dbReference>
<dbReference type="Pfam" id="PF16212">
    <property type="entry name" value="PhoLip_ATPase_C"/>
    <property type="match status" value="1"/>
</dbReference>
<dbReference type="Pfam" id="PF01733">
    <property type="entry name" value="Nucleoside_tran"/>
    <property type="match status" value="1"/>
</dbReference>
<evidence type="ECO:0000256" key="23">
    <source>
        <dbReference type="SAM" id="Phobius"/>
    </source>
</evidence>
<evidence type="ECO:0000256" key="14">
    <source>
        <dbReference type="ARBA" id="ARBA00022967"/>
    </source>
</evidence>
<evidence type="ECO:0000256" key="9">
    <source>
        <dbReference type="ARBA" id="ARBA00022723"/>
    </source>
</evidence>
<sequence length="2142" mass="239696">MGWREREEALLSKQRVLVVGAGGVGCELLKNLVLTGFNNIHVVSESGNYYMTTPIVRDVGERRKIDLDTIDVSNLNRQFLFRREHVGKSKAEVATEAVRHLRPNVRISYDHDSIFNCEKFNLPFYEQFNFVINALDNKAARSHVNRMCLSARIPLIESGSSGFMGQARVIMRDLSECYDCETKESVQKTFTGCTIRNTPSEHIHCTVWAKHVFNQLFGEIDIDDDVSPDVNDEHNKANGDETGNGHGAKNGDDKVEEDKPKEVEQPINTRAWAEKVNYNPVLILTKLFKTDIEYLCSMTNLWKERKRPVPIDLNNLAENSASLEGNGSEVDDYNTVWSVARCVRVASECIEELRERKARLPEGEILVWDKDDDVAMRFVGACANIRASIFHIDTKTLFDIKSMAGNIIPAIATTNAMVAGMAVTEALKIVHKQFDRIASVFIALKPNPRGKILMDEAARPPNPKCYVCSAKHECHVTVNMKEMTIKTLRDMVLKGALNMLEPDVMDFTAKRIILSSDENEMGPGFEKKKLSELQLGNGTVLECDDYAQNFELKLFIFHSDKLNADEFKIESQEEPAANNGKSQNASVSSNDSRKRTIQEGVEELEVEPKKAKIDGEARTLLHHAAVDLQWGALSVSTKRLASRPDERLLLSTGNLLLVNEMELLIFIYFIFVSGTSILPYNTFMNARQYIFYKLRDTNGTEPVNASFSLSLPGPLPLFRLGEIDENGEQLNELQKKFESAFTIFTGVAAIVGCFLNAALTSRLSNSTRVLIGHVSVIIIFLPVLILSFIDTDGAEEFFYFTMLFLAAGTSVMSQGLIGPGVLSLSALYSSKEYTPGVMIGQAAIGLLSALMAIFIQTITKDPIRNGRLFFGFAFVWTLVSIGIYIWLWRNRPHESENRHSDQLLDDEDQLIGTNDEDPIVMRAPSEIAELKSSEKYMYVYRKTTKGMWSIATILIGTLAIYPAVASLVTTKSTNETWKYYFAPIACFLMFNVGDVIGRISAAGTSLKQTKVFAICVIRIALIPLMCLCNIEPRHLHFLTFFTSDGLFIFFMFLLAFTQGFLMTHSSVNVFSEVEDELKDVTGAMVTIFCVIPAMIGSIIGYIFPALGLSFCMRYSRLSTSDTVEEHCPLLPMPDSEAVNESSDDVHLLSTLSTPSSSSFSMTNCCRGFFSRRHALHSRTVRIGYGPVGVEPSAFPANTVCNQKYNIFSFIPLVLFQQFKFFLNLYFLLMACSQFIPVIQIGAPITYWGPLGFVLTITLIREALDDFVRFLRDKELNNEVYEKLSRDGVRVNVASSDIRVGDVIAIDKDRRVPADVVLLRTTDKTGTCFIRTDQLDGETDWKLRIAVPFTQHLQEESEIVNVNCEIYAEKPQKDIHAFVGTLKLTADDEIQDGSLNVENVLWANTVVANGTAVGIVVYTGRETRAVMNTTVPESKVGLLDLEVNNLTKFLFCFVLALSSVMVIMKGLDNNWYRYLVRFILLFSYIIPIALRVNLDMAKLFYAWQIGRDKHIKDTVVRSSTIPEELGRISYLLSDKTGTLTKNEMHFKKIHLGTVSFGSDSFEEVAQHITSAYAGKLGRHSFSAKLQNAIEAIALCHNVTPIVEASGSSYQAASPDEVALVKWTESIGVRLAQRDLTSMALQIGLNPSHQIIKRFQILHLFPFTSETKRMGIIVKDETTDEISLLMKGADTVMASMVQYNDWLDEECSNMAREGLRTLVVAKRQLSASELEHFEKAYHTAKMSITDRSVNMAAVVNRMLEKDLQLLCLTGVEDRLQDQVTTSLELLRNAGIKIWMLTGDKLETAVCIAKSSGLFSRSVEVHIFGPVHNRTDAHNELNNLRRKNYDVALVMQGSALNVCLQYYESEVAELVCACSAVVCCRCSPEQKAQIVQLLKKYRSPARVAAIGDGGNDVSMIQAAHAGIGIDANEGKQASLAADFSITQFSHVCRLLLVHGRFCYKRSCALSQFVMHRGLIISTMQAIFSCVFYFASVSLYQGVLMVAYSTCYTMLPVFSLVVDRDVTATNALTYPELYKELGKGRSLSYKTFCIWVLISLYQGAVIMYGALLVFDTDFIHVVSISFSALIVTELIMVAMTVHTWHWAMLLAQVSSSSFYYQKKIRSLFTLFLLSGKLQGRISCCSEFYQP</sequence>
<dbReference type="Pfam" id="PF00122">
    <property type="entry name" value="E1-E2_ATPase"/>
    <property type="match status" value="1"/>
</dbReference>